<evidence type="ECO:0000256" key="2">
    <source>
        <dbReference type="SAM" id="Phobius"/>
    </source>
</evidence>
<proteinExistence type="predicted"/>
<reference evidence="3" key="1">
    <citation type="submission" date="2020-05" db="EMBL/GenBank/DDBJ databases">
        <title>Mycena genomes resolve the evolution of fungal bioluminescence.</title>
        <authorList>
            <person name="Tsai I.J."/>
        </authorList>
    </citation>
    <scope>NUCLEOTIDE SEQUENCE</scope>
    <source>
        <strain evidence="3">160909Yilan</strain>
    </source>
</reference>
<evidence type="ECO:0000313" key="3">
    <source>
        <dbReference type="EMBL" id="KAF7371206.1"/>
    </source>
</evidence>
<sequence length="146" mass="15949">MATTTKSKAKYTLLPSAPDEADALLDGLSPAASTSQLDLPSSLPDDFDMDQLDAELALLEGGSRPRRDRAAQTTFPPTIDPRFVQHKPAAWKRVALLLFIGLCFYVAVQLQAHVRQRKAGGEKHEPVGITEPEGWEPEAPADEGWE</sequence>
<keyword evidence="2" id="KW-0812">Transmembrane</keyword>
<feature type="compositionally biased region" description="Acidic residues" evidence="1">
    <location>
        <begin position="133"/>
        <end position="146"/>
    </location>
</feature>
<keyword evidence="2" id="KW-1133">Transmembrane helix</keyword>
<evidence type="ECO:0000256" key="1">
    <source>
        <dbReference type="SAM" id="MobiDB-lite"/>
    </source>
</evidence>
<feature type="transmembrane region" description="Helical" evidence="2">
    <location>
        <begin position="90"/>
        <end position="108"/>
    </location>
</feature>
<dbReference type="AlphaFoldDB" id="A0A8H6Z6G5"/>
<evidence type="ECO:0008006" key="5">
    <source>
        <dbReference type="Google" id="ProtNLM"/>
    </source>
</evidence>
<dbReference type="Proteomes" id="UP000623467">
    <property type="component" value="Unassembled WGS sequence"/>
</dbReference>
<organism evidence="3 4">
    <name type="scientific">Mycena sanguinolenta</name>
    <dbReference type="NCBI Taxonomy" id="230812"/>
    <lineage>
        <taxon>Eukaryota</taxon>
        <taxon>Fungi</taxon>
        <taxon>Dikarya</taxon>
        <taxon>Basidiomycota</taxon>
        <taxon>Agaricomycotina</taxon>
        <taxon>Agaricomycetes</taxon>
        <taxon>Agaricomycetidae</taxon>
        <taxon>Agaricales</taxon>
        <taxon>Marasmiineae</taxon>
        <taxon>Mycenaceae</taxon>
        <taxon>Mycena</taxon>
    </lineage>
</organism>
<keyword evidence="4" id="KW-1185">Reference proteome</keyword>
<dbReference type="OrthoDB" id="10609249at2759"/>
<comment type="caution">
    <text evidence="3">The sequence shown here is derived from an EMBL/GenBank/DDBJ whole genome shotgun (WGS) entry which is preliminary data.</text>
</comment>
<accession>A0A8H6Z6G5</accession>
<evidence type="ECO:0000313" key="4">
    <source>
        <dbReference type="Proteomes" id="UP000623467"/>
    </source>
</evidence>
<feature type="region of interest" description="Disordered" evidence="1">
    <location>
        <begin position="59"/>
        <end position="79"/>
    </location>
</feature>
<name>A0A8H6Z6G5_9AGAR</name>
<dbReference type="EMBL" id="JACAZH010000004">
    <property type="protein sequence ID" value="KAF7371206.1"/>
    <property type="molecule type" value="Genomic_DNA"/>
</dbReference>
<keyword evidence="2" id="KW-0472">Membrane</keyword>
<feature type="region of interest" description="Disordered" evidence="1">
    <location>
        <begin position="118"/>
        <end position="146"/>
    </location>
</feature>
<gene>
    <name evidence="3" type="ORF">MSAN_00756200</name>
</gene>
<protein>
    <recommendedName>
        <fullName evidence="5">Transmembrane protein</fullName>
    </recommendedName>
</protein>